<name>A0A2H4P7C8_9CAUD</name>
<protein>
    <submittedName>
        <fullName evidence="1">Uncharacterized protein</fullName>
    </submittedName>
</protein>
<reference evidence="1 2" key="1">
    <citation type="submission" date="2017-09" db="EMBL/GenBank/DDBJ databases">
        <authorList>
            <person name="Ehlers B."/>
            <person name="Leendertz F.H."/>
        </authorList>
    </citation>
    <scope>NUCLEOTIDE SEQUENCE [LARGE SCALE GENOMIC DNA]</scope>
</reference>
<sequence>MSKTEFTFKVSGDTTIGKLVTSQKHPAATLELKDGTVTLNSREYLSSEPVSQVIVQGVKRGAILNITVERTERQVLTVTVDEHKVVSHLNWPSYRGEPMSFTFKRGQKPSELAE</sequence>
<dbReference type="EMBL" id="MG018927">
    <property type="protein sequence ID" value="ATW58061.1"/>
    <property type="molecule type" value="Genomic_DNA"/>
</dbReference>
<proteinExistence type="predicted"/>
<organism evidence="1 2">
    <name type="scientific">Pseudomonas phage nickie</name>
    <dbReference type="NCBI Taxonomy" id="2048977"/>
    <lineage>
        <taxon>Viruses</taxon>
        <taxon>Duplodnaviria</taxon>
        <taxon>Heunggongvirae</taxon>
        <taxon>Uroviricota</taxon>
        <taxon>Caudoviricetes</taxon>
        <taxon>Nickievirus</taxon>
        <taxon>Nickievirus nickie</taxon>
    </lineage>
</organism>
<gene>
    <name evidence="1" type="ORF">CNR34_00128</name>
</gene>
<keyword evidence="2" id="KW-1185">Reference proteome</keyword>
<evidence type="ECO:0000313" key="2">
    <source>
        <dbReference type="Proteomes" id="UP000241592"/>
    </source>
</evidence>
<dbReference type="Proteomes" id="UP000241592">
    <property type="component" value="Segment"/>
</dbReference>
<evidence type="ECO:0000313" key="1">
    <source>
        <dbReference type="EMBL" id="ATW58061.1"/>
    </source>
</evidence>
<accession>A0A2H4P7C8</accession>